<keyword evidence="3" id="KW-1185">Reference proteome</keyword>
<dbReference type="STRING" id="105559.Nwat_2035"/>
<feature type="signal peptide" evidence="1">
    <location>
        <begin position="1"/>
        <end position="24"/>
    </location>
</feature>
<protein>
    <submittedName>
        <fullName evidence="2">Lipid A 3-O-deacylase-related protein</fullName>
    </submittedName>
</protein>
<organism evidence="2 3">
    <name type="scientific">Nitrosococcus watsoni (strain C-113)</name>
    <dbReference type="NCBI Taxonomy" id="105559"/>
    <lineage>
        <taxon>Bacteria</taxon>
        <taxon>Pseudomonadati</taxon>
        <taxon>Pseudomonadota</taxon>
        <taxon>Gammaproteobacteria</taxon>
        <taxon>Chromatiales</taxon>
        <taxon>Chromatiaceae</taxon>
        <taxon>Nitrosococcus</taxon>
    </lineage>
</organism>
<dbReference type="Pfam" id="PF09411">
    <property type="entry name" value="PagL"/>
    <property type="match status" value="1"/>
</dbReference>
<proteinExistence type="predicted"/>
<keyword evidence="1" id="KW-0732">Signal</keyword>
<dbReference type="Proteomes" id="UP000000393">
    <property type="component" value="Chromosome"/>
</dbReference>
<gene>
    <name evidence="2" type="ordered locus">Nwat_2035</name>
</gene>
<dbReference type="InterPro" id="IPR018550">
    <property type="entry name" value="Lipid-A_deacylase-rel"/>
</dbReference>
<dbReference type="HOGENOM" id="CLU_116714_0_0_6"/>
<dbReference type="EMBL" id="CP002086">
    <property type="protein sequence ID" value="ADJ28869.1"/>
    <property type="molecule type" value="Genomic_DNA"/>
</dbReference>
<evidence type="ECO:0000313" key="3">
    <source>
        <dbReference type="Proteomes" id="UP000000393"/>
    </source>
</evidence>
<dbReference type="KEGG" id="nwa:Nwat_2035"/>
<dbReference type="AlphaFoldDB" id="D8K7J2"/>
<accession>D8K7J2</accession>
<reference evidence="2 3" key="1">
    <citation type="submission" date="2010-06" db="EMBL/GenBank/DDBJ databases">
        <title>Complete sequence of chromosome of Nitrosococcus watsoni C-113.</title>
        <authorList>
            <consortium name="US DOE Joint Genome Institute"/>
            <person name="Lucas S."/>
            <person name="Copeland A."/>
            <person name="Lapidus A."/>
            <person name="Cheng J.-F."/>
            <person name="Bruce D."/>
            <person name="Goodwin L."/>
            <person name="Pitluck S."/>
            <person name="Malfatti S.A."/>
            <person name="Chain P.S.G."/>
            <person name="Land M."/>
            <person name="Hauser L."/>
            <person name="Kyrpides N."/>
            <person name="Ivanova N."/>
            <person name="Cambell M.A."/>
            <person name="Heidelberg J.F."/>
            <person name="Klotz M.G."/>
            <person name="Woyke T."/>
        </authorList>
    </citation>
    <scope>NUCLEOTIDE SEQUENCE [LARGE SCALE GENOMIC DNA]</scope>
    <source>
        <strain evidence="2 3">C-113</strain>
    </source>
</reference>
<evidence type="ECO:0000313" key="2">
    <source>
        <dbReference type="EMBL" id="ADJ28869.1"/>
    </source>
</evidence>
<dbReference type="RefSeq" id="WP_013220960.1">
    <property type="nucleotide sequence ID" value="NC_014315.1"/>
</dbReference>
<dbReference type="Gene3D" id="2.40.160.20">
    <property type="match status" value="1"/>
</dbReference>
<dbReference type="OrthoDB" id="6199047at2"/>
<dbReference type="eggNOG" id="ENOG5031K9Q">
    <property type="taxonomic scope" value="Bacteria"/>
</dbReference>
<evidence type="ECO:0000256" key="1">
    <source>
        <dbReference type="SAM" id="SignalP"/>
    </source>
</evidence>
<feature type="chain" id="PRO_5003116617" evidence="1">
    <location>
        <begin position="25"/>
        <end position="180"/>
    </location>
</feature>
<name>D8K7J2_NITWC</name>
<sequence>MKMFSKAMMGAVLVFLTWDYPVLAEDSQPAAFKIGNVEFLADEPSYLDFGAGAFDIVHSEISAAGYIEYRYGKKLSFIGPVMGIMANTDGGVFGYGGIYTNIKYRRLVATPFFTVGGYHQGGSKDLGGTFQFRSGITFAYQFDKGSRLGVRFAHISNASIHDNNPGENELLLTYSLPLAF</sequence>